<dbReference type="KEGG" id="sla:SERLADRAFT_435257"/>
<reference evidence="1" key="1">
    <citation type="submission" date="2011-04" db="EMBL/GenBank/DDBJ databases">
        <title>Evolution of plant cell wall degrading machinery underlies the functional diversity of forest fungi.</title>
        <authorList>
            <consortium name="US DOE Joint Genome Institute (JGI-PGF)"/>
            <person name="Eastwood D.C."/>
            <person name="Floudas D."/>
            <person name="Binder M."/>
            <person name="Majcherczyk A."/>
            <person name="Schneider P."/>
            <person name="Aerts A."/>
            <person name="Asiegbu F.O."/>
            <person name="Baker S.E."/>
            <person name="Barry K."/>
            <person name="Bendiksby M."/>
            <person name="Blumentritt M."/>
            <person name="Coutinho P.M."/>
            <person name="Cullen D."/>
            <person name="Cullen D."/>
            <person name="Gathman A."/>
            <person name="Goodell B."/>
            <person name="Henrissat B."/>
            <person name="Ihrmark K."/>
            <person name="Kauserud H."/>
            <person name="Kohler A."/>
            <person name="LaButti K."/>
            <person name="Lapidus A."/>
            <person name="Lavin J.L."/>
            <person name="Lee Y.-H."/>
            <person name="Lindquist E."/>
            <person name="Lilly W."/>
            <person name="Lucas S."/>
            <person name="Morin E."/>
            <person name="Murat C."/>
            <person name="Oguiza J.A."/>
            <person name="Park J."/>
            <person name="Pisabarro A.G."/>
            <person name="Riley R."/>
            <person name="Rosling A."/>
            <person name="Salamov A."/>
            <person name="Schmidt O."/>
            <person name="Schmutz J."/>
            <person name="Skrede I."/>
            <person name="Stenlid J."/>
            <person name="Wiebenga A."/>
            <person name="Xie X."/>
            <person name="Kues U."/>
            <person name="Hibbett D.S."/>
            <person name="Hoffmeister D."/>
            <person name="Hogberg N."/>
            <person name="Martin F."/>
            <person name="Grigoriev I.V."/>
            <person name="Watkinson S.C."/>
        </authorList>
    </citation>
    <scope>NUCLEOTIDE SEQUENCE</scope>
    <source>
        <strain evidence="1">S7.9</strain>
    </source>
</reference>
<accession>F8NMY5</accession>
<evidence type="ECO:0000313" key="1">
    <source>
        <dbReference type="EMBL" id="EGO27479.1"/>
    </source>
</evidence>
<proteinExistence type="predicted"/>
<dbReference type="Proteomes" id="UP000008064">
    <property type="component" value="Unassembled WGS sequence"/>
</dbReference>
<gene>
    <name evidence="1" type="ORF">SERLADRAFT_435257</name>
</gene>
<organism>
    <name type="scientific">Serpula lacrymans var. lacrymans (strain S7.9)</name>
    <name type="common">Dry rot fungus</name>
    <dbReference type="NCBI Taxonomy" id="578457"/>
    <lineage>
        <taxon>Eukaryota</taxon>
        <taxon>Fungi</taxon>
        <taxon>Dikarya</taxon>
        <taxon>Basidiomycota</taxon>
        <taxon>Agaricomycotina</taxon>
        <taxon>Agaricomycetes</taxon>
        <taxon>Agaricomycetidae</taxon>
        <taxon>Boletales</taxon>
        <taxon>Coniophorineae</taxon>
        <taxon>Serpulaceae</taxon>
        <taxon>Serpula</taxon>
    </lineage>
</organism>
<sequence length="122" mass="14345">MGPAWIYPVYDPLIPLRGQKVEERRRDINEYYSHPVRFLRKPLDRLGKRDPRALHDKHEREPCYGLKDILSSPTIVNPGRGIRAIPEIFYELGSRANCASEARVSYEYTAIYLEWLTRVLML</sequence>
<dbReference type="EMBL" id="GL945431">
    <property type="protein sequence ID" value="EGO27479.1"/>
    <property type="molecule type" value="Genomic_DNA"/>
</dbReference>
<dbReference type="AlphaFoldDB" id="F8NMY5"/>
<dbReference type="HOGENOM" id="CLU_2028158_0_0_1"/>
<protein>
    <submittedName>
        <fullName evidence="1">Uncharacterized protein</fullName>
    </submittedName>
</protein>
<name>F8NMY5_SERL9</name>
<dbReference type="RefSeq" id="XP_007315570.1">
    <property type="nucleotide sequence ID" value="XM_007315508.1"/>
</dbReference>
<dbReference type="GeneID" id="18814521"/>